<feature type="transmembrane region" description="Helical" evidence="6">
    <location>
        <begin position="125"/>
        <end position="144"/>
    </location>
</feature>
<accession>A0A857DJ33</accession>
<gene>
    <name evidence="7" type="ORF">GQ588_08230</name>
</gene>
<keyword evidence="5 6" id="KW-0472">Membrane</keyword>
<dbReference type="Pfam" id="PF00420">
    <property type="entry name" value="Oxidored_q2"/>
    <property type="match status" value="1"/>
</dbReference>
<organism evidence="7 8">
    <name type="scientific">Dehalobacter restrictus</name>
    <dbReference type="NCBI Taxonomy" id="55583"/>
    <lineage>
        <taxon>Bacteria</taxon>
        <taxon>Bacillati</taxon>
        <taxon>Bacillota</taxon>
        <taxon>Clostridia</taxon>
        <taxon>Eubacteriales</taxon>
        <taxon>Desulfitobacteriaceae</taxon>
        <taxon>Dehalobacter</taxon>
    </lineage>
</organism>
<evidence type="ECO:0000313" key="8">
    <source>
        <dbReference type="Proteomes" id="UP000430508"/>
    </source>
</evidence>
<dbReference type="Proteomes" id="UP000430508">
    <property type="component" value="Chromosome"/>
</dbReference>
<evidence type="ECO:0000256" key="3">
    <source>
        <dbReference type="ARBA" id="ARBA00022692"/>
    </source>
</evidence>
<proteinExistence type="predicted"/>
<feature type="transmembrane region" description="Helical" evidence="6">
    <location>
        <begin position="178"/>
        <end position="200"/>
    </location>
</feature>
<dbReference type="AlphaFoldDB" id="A0A857DJ33"/>
<dbReference type="PANTHER" id="PTHR38601:SF1">
    <property type="entry name" value="HYDROGENASE-4 COMPONENT E"/>
    <property type="match status" value="1"/>
</dbReference>
<reference evidence="7 8" key="1">
    <citation type="submission" date="2019-12" db="EMBL/GenBank/DDBJ databases">
        <title>Sequence classification of anaerobic respiratory reductive dehalogenases: First we see many, then we see few.</title>
        <authorList>
            <person name="Molenda O."/>
            <person name="Puentes Jacome L.A."/>
            <person name="Cao X."/>
            <person name="Nesbo C.L."/>
            <person name="Tang S."/>
            <person name="Morson N."/>
            <person name="Patron J."/>
            <person name="Lomheim L."/>
            <person name="Wishart D.S."/>
            <person name="Edwards E.A."/>
        </authorList>
    </citation>
    <scope>NUCLEOTIDE SEQUENCE [LARGE SCALE GENOMIC DNA]</scope>
    <source>
        <strain evidence="7 8">12DCA</strain>
    </source>
</reference>
<protein>
    <submittedName>
        <fullName evidence="7">Hydrogenase</fullName>
    </submittedName>
</protein>
<evidence type="ECO:0000256" key="4">
    <source>
        <dbReference type="ARBA" id="ARBA00022989"/>
    </source>
</evidence>
<dbReference type="PANTHER" id="PTHR38601">
    <property type="entry name" value="HYDROGENASE-4 COMPONENT E"/>
    <property type="match status" value="1"/>
</dbReference>
<evidence type="ECO:0000256" key="2">
    <source>
        <dbReference type="ARBA" id="ARBA00022475"/>
    </source>
</evidence>
<feature type="transmembrane region" description="Helical" evidence="6">
    <location>
        <begin position="6"/>
        <end position="23"/>
    </location>
</feature>
<name>A0A857DJ33_9FIRM</name>
<dbReference type="InterPro" id="IPR039428">
    <property type="entry name" value="NUOK/Mnh_C1-like"/>
</dbReference>
<feature type="transmembrane region" description="Helical" evidence="6">
    <location>
        <begin position="151"/>
        <end position="172"/>
    </location>
</feature>
<keyword evidence="2" id="KW-1003">Cell membrane</keyword>
<evidence type="ECO:0000256" key="5">
    <source>
        <dbReference type="ARBA" id="ARBA00023136"/>
    </source>
</evidence>
<dbReference type="GO" id="GO:0005886">
    <property type="term" value="C:plasma membrane"/>
    <property type="evidence" value="ECO:0007669"/>
    <property type="project" value="UniProtKB-SubCell"/>
</dbReference>
<comment type="subcellular location">
    <subcellularLocation>
        <location evidence="1">Cell membrane</location>
        <topology evidence="1">Multi-pass membrane protein</topology>
    </subcellularLocation>
</comment>
<keyword evidence="3 6" id="KW-0812">Transmembrane</keyword>
<sequence>MSENLLETLSVLILLSSFVLMANKRISSYIKSFRIQSMLIALAAGVMGVRSLSDEGRWDILIVCILIVVLKVIYIPGLLNRTYASVRYKVEKDFILNIPILVLVCCGLVVFSYFTLATIDGSSQGMSNMQLVNSVSVIWIGLFFMISRKKALGQIIGFLVIENGLYITAMLATQGMPFIVDLGIFIDLVTFVLIMGMLTFRINDQFDSIDTDQLNNLKG</sequence>
<dbReference type="InterPro" id="IPR038730">
    <property type="entry name" value="HyfE-like"/>
</dbReference>
<feature type="transmembrane region" description="Helical" evidence="6">
    <location>
        <begin position="58"/>
        <end position="79"/>
    </location>
</feature>
<keyword evidence="4 6" id="KW-1133">Transmembrane helix</keyword>
<feature type="transmembrane region" description="Helical" evidence="6">
    <location>
        <begin position="35"/>
        <end position="52"/>
    </location>
</feature>
<evidence type="ECO:0000256" key="6">
    <source>
        <dbReference type="SAM" id="Phobius"/>
    </source>
</evidence>
<dbReference type="EMBL" id="CP046996">
    <property type="protein sequence ID" value="QHA00618.1"/>
    <property type="molecule type" value="Genomic_DNA"/>
</dbReference>
<evidence type="ECO:0000313" key="7">
    <source>
        <dbReference type="EMBL" id="QHA00618.1"/>
    </source>
</evidence>
<evidence type="ECO:0000256" key="1">
    <source>
        <dbReference type="ARBA" id="ARBA00004651"/>
    </source>
</evidence>
<feature type="transmembrane region" description="Helical" evidence="6">
    <location>
        <begin position="100"/>
        <end position="119"/>
    </location>
</feature>
<dbReference type="RefSeq" id="WP_019226101.1">
    <property type="nucleotide sequence ID" value="NZ_CP046996.1"/>
</dbReference>